<evidence type="ECO:0000256" key="1">
    <source>
        <dbReference type="SAM" id="MobiDB-lite"/>
    </source>
</evidence>
<proteinExistence type="predicted"/>
<sequence>MNNSLALRYRYNPKSSWNYNFLFRLLDGRCGDRNHGSRRDSNPKASQIFSGLKYRNVGFKGSILYLGENLSEGLGGFKPGVGRLVGESNYSKYKNREDEDGEANIDDEFE</sequence>
<evidence type="ECO:0000313" key="2">
    <source>
        <dbReference type="EMBL" id="KAJ4962890.1"/>
    </source>
</evidence>
<accession>A0A9Q0HDX2</accession>
<reference evidence="2" key="1">
    <citation type="journal article" date="2023" name="Plant J.">
        <title>The genome of the king protea, Protea cynaroides.</title>
        <authorList>
            <person name="Chang J."/>
            <person name="Duong T.A."/>
            <person name="Schoeman C."/>
            <person name="Ma X."/>
            <person name="Roodt D."/>
            <person name="Barker N."/>
            <person name="Li Z."/>
            <person name="Van de Peer Y."/>
            <person name="Mizrachi E."/>
        </authorList>
    </citation>
    <scope>NUCLEOTIDE SEQUENCE</scope>
    <source>
        <tissue evidence="2">Young leaves</tissue>
    </source>
</reference>
<gene>
    <name evidence="2" type="ORF">NE237_022829</name>
</gene>
<keyword evidence="3" id="KW-1185">Reference proteome</keyword>
<feature type="region of interest" description="Disordered" evidence="1">
    <location>
        <begin position="91"/>
        <end position="110"/>
    </location>
</feature>
<evidence type="ECO:0000313" key="3">
    <source>
        <dbReference type="Proteomes" id="UP001141806"/>
    </source>
</evidence>
<feature type="compositionally biased region" description="Acidic residues" evidence="1">
    <location>
        <begin position="98"/>
        <end position="110"/>
    </location>
</feature>
<comment type="caution">
    <text evidence="2">The sequence shown here is derived from an EMBL/GenBank/DDBJ whole genome shotgun (WGS) entry which is preliminary data.</text>
</comment>
<organism evidence="2 3">
    <name type="scientific">Protea cynaroides</name>
    <dbReference type="NCBI Taxonomy" id="273540"/>
    <lineage>
        <taxon>Eukaryota</taxon>
        <taxon>Viridiplantae</taxon>
        <taxon>Streptophyta</taxon>
        <taxon>Embryophyta</taxon>
        <taxon>Tracheophyta</taxon>
        <taxon>Spermatophyta</taxon>
        <taxon>Magnoliopsida</taxon>
        <taxon>Proteales</taxon>
        <taxon>Proteaceae</taxon>
        <taxon>Protea</taxon>
    </lineage>
</organism>
<protein>
    <submittedName>
        <fullName evidence="2">Uncharacterized protein</fullName>
    </submittedName>
</protein>
<dbReference type="Proteomes" id="UP001141806">
    <property type="component" value="Unassembled WGS sequence"/>
</dbReference>
<dbReference type="AlphaFoldDB" id="A0A9Q0HDX2"/>
<dbReference type="EMBL" id="JAMYWD010000008">
    <property type="protein sequence ID" value="KAJ4962890.1"/>
    <property type="molecule type" value="Genomic_DNA"/>
</dbReference>
<name>A0A9Q0HDX2_9MAGN</name>